<keyword evidence="3" id="KW-1185">Reference proteome</keyword>
<feature type="domain" description="Aminotransferase class V" evidence="1">
    <location>
        <begin position="52"/>
        <end position="285"/>
    </location>
</feature>
<dbReference type="PANTHER" id="PTHR43586:SF21">
    <property type="entry name" value="PYRIDOXAL PHOSPHATE (PLP)-DEPENDENT ASPARTATE AMINOTRANSFERASE SUPERFAMILY"/>
    <property type="match status" value="1"/>
</dbReference>
<dbReference type="InterPro" id="IPR015421">
    <property type="entry name" value="PyrdxlP-dep_Trfase_major"/>
</dbReference>
<accession>A0ABV7WL75</accession>
<evidence type="ECO:0000259" key="1">
    <source>
        <dbReference type="Pfam" id="PF00266"/>
    </source>
</evidence>
<sequence length="352" mass="36981">MALDAWLPAPGYLNASTLGLPPVRTADAVRQAVDSWQAGQGCAVGYDRHVQASRALYARLVGVPTGWVAVGSQASVMVAEVAVTVPDGAEVLVVAGEFTSVTGPFEAQARRGVRTVAVPLDELAAAVRARRPAVVAFSLAQSADGRVADAGAVADAAREVGALTLCDTTQATGWLEVDASRWDVTVCSAYKWLCSPRGSAFLTVRPEALERLSGHNAGWYAGDDVWGSVYGPGLRVASDARRFDVSPAWLSWVGTQTSLEALLDLPASVRRHHGADLADTLRERLGLPAQGRPVLTLPDPDGSVLLRLADAGCTAVSRAGRARLAFHLWNDSEDVDRVVDALATSPSELTPA</sequence>
<comment type="caution">
    <text evidence="2">The sequence shown here is derived from an EMBL/GenBank/DDBJ whole genome shotgun (WGS) entry which is preliminary data.</text>
</comment>
<keyword evidence="2" id="KW-0808">Transferase</keyword>
<dbReference type="Pfam" id="PF00266">
    <property type="entry name" value="Aminotran_5"/>
    <property type="match status" value="1"/>
</dbReference>
<dbReference type="RefSeq" id="WP_340295114.1">
    <property type="nucleotide sequence ID" value="NZ_JBBEOI010000207.1"/>
</dbReference>
<dbReference type="EMBL" id="JBHRWW010000017">
    <property type="protein sequence ID" value="MFC3690139.1"/>
    <property type="molecule type" value="Genomic_DNA"/>
</dbReference>
<proteinExistence type="predicted"/>
<dbReference type="GO" id="GO:0008483">
    <property type="term" value="F:transaminase activity"/>
    <property type="evidence" value="ECO:0007669"/>
    <property type="project" value="UniProtKB-KW"/>
</dbReference>
<dbReference type="Gene3D" id="3.90.1150.10">
    <property type="entry name" value="Aspartate Aminotransferase, domain 1"/>
    <property type="match status" value="1"/>
</dbReference>
<dbReference type="PANTHER" id="PTHR43586">
    <property type="entry name" value="CYSTEINE DESULFURASE"/>
    <property type="match status" value="1"/>
</dbReference>
<dbReference type="InterPro" id="IPR015422">
    <property type="entry name" value="PyrdxlP-dep_Trfase_small"/>
</dbReference>
<dbReference type="Proteomes" id="UP001595685">
    <property type="component" value="Unassembled WGS sequence"/>
</dbReference>
<gene>
    <name evidence="2" type="ORF">ACFOLH_17475</name>
</gene>
<evidence type="ECO:0000313" key="2">
    <source>
        <dbReference type="EMBL" id="MFC3690139.1"/>
    </source>
</evidence>
<dbReference type="SUPFAM" id="SSF53383">
    <property type="entry name" value="PLP-dependent transferases"/>
    <property type="match status" value="1"/>
</dbReference>
<keyword evidence="2" id="KW-0032">Aminotransferase</keyword>
<protein>
    <submittedName>
        <fullName evidence="2">Aminotransferase class V-fold PLP-dependent enzyme</fullName>
    </submittedName>
</protein>
<dbReference type="InterPro" id="IPR000192">
    <property type="entry name" value="Aminotrans_V_dom"/>
</dbReference>
<dbReference type="InterPro" id="IPR015424">
    <property type="entry name" value="PyrdxlP-dep_Trfase"/>
</dbReference>
<name>A0ABV7WL75_9MICO</name>
<evidence type="ECO:0000313" key="3">
    <source>
        <dbReference type="Proteomes" id="UP001595685"/>
    </source>
</evidence>
<reference evidence="3" key="1">
    <citation type="journal article" date="2019" name="Int. J. Syst. Evol. Microbiol.">
        <title>The Global Catalogue of Microorganisms (GCM) 10K type strain sequencing project: providing services to taxonomists for standard genome sequencing and annotation.</title>
        <authorList>
            <consortium name="The Broad Institute Genomics Platform"/>
            <consortium name="The Broad Institute Genome Sequencing Center for Infectious Disease"/>
            <person name="Wu L."/>
            <person name="Ma J."/>
        </authorList>
    </citation>
    <scope>NUCLEOTIDE SEQUENCE [LARGE SCALE GENOMIC DNA]</scope>
    <source>
        <strain evidence="3">NCAIM B.02333</strain>
    </source>
</reference>
<dbReference type="Gene3D" id="3.40.640.10">
    <property type="entry name" value="Type I PLP-dependent aspartate aminotransferase-like (Major domain)"/>
    <property type="match status" value="1"/>
</dbReference>
<organism evidence="2 3">
    <name type="scientific">Aquipuribacter hungaricus</name>
    <dbReference type="NCBI Taxonomy" id="545624"/>
    <lineage>
        <taxon>Bacteria</taxon>
        <taxon>Bacillati</taxon>
        <taxon>Actinomycetota</taxon>
        <taxon>Actinomycetes</taxon>
        <taxon>Micrococcales</taxon>
        <taxon>Intrasporangiaceae</taxon>
        <taxon>Aquipuribacter</taxon>
    </lineage>
</organism>